<dbReference type="SMART" id="SM00329">
    <property type="entry name" value="BPI2"/>
    <property type="match status" value="1"/>
</dbReference>
<dbReference type="InterPro" id="IPR001124">
    <property type="entry name" value="Lipid-bd_serum_glycop_C"/>
</dbReference>
<dbReference type="InterPro" id="IPR030675">
    <property type="entry name" value="BPI/LBP"/>
</dbReference>
<gene>
    <name evidence="16" type="primary">LOC114800851</name>
</gene>
<evidence type="ECO:0000256" key="6">
    <source>
        <dbReference type="ARBA" id="ARBA00022588"/>
    </source>
</evidence>
<dbReference type="Gene3D" id="3.15.20.10">
    <property type="entry name" value="Bactericidal permeability-increasing protein, domain 2"/>
    <property type="match status" value="1"/>
</dbReference>
<feature type="domain" description="Lipid-binding serum glycoprotein C-terminal" evidence="15">
    <location>
        <begin position="221"/>
        <end position="424"/>
    </location>
</feature>
<feature type="chain" id="PRO_5044227341" description="Bactericidal permeability-increasing protein" evidence="13">
    <location>
        <begin position="19"/>
        <end position="430"/>
    </location>
</feature>
<dbReference type="GO" id="GO:0005615">
    <property type="term" value="C:extracellular space"/>
    <property type="evidence" value="ECO:0007669"/>
    <property type="project" value="UniProtKB-UniRule"/>
</dbReference>
<name>A0AAY4EN18_9TELE</name>
<evidence type="ECO:0000256" key="2">
    <source>
        <dbReference type="ARBA" id="ARBA00007292"/>
    </source>
</evidence>
<dbReference type="SUPFAM" id="SSF55394">
    <property type="entry name" value="Bactericidal permeability-increasing protein, BPI"/>
    <property type="match status" value="2"/>
</dbReference>
<evidence type="ECO:0000256" key="12">
    <source>
        <dbReference type="RuleBase" id="RU369039"/>
    </source>
</evidence>
<evidence type="ECO:0000256" key="7">
    <source>
        <dbReference type="ARBA" id="ARBA00022859"/>
    </source>
</evidence>
<evidence type="ECO:0000256" key="8">
    <source>
        <dbReference type="ARBA" id="ARBA00023022"/>
    </source>
</evidence>
<reference evidence="16 17" key="1">
    <citation type="submission" date="2020-06" db="EMBL/GenBank/DDBJ databases">
        <authorList>
            <consortium name="Wellcome Sanger Institute Data Sharing"/>
        </authorList>
    </citation>
    <scope>NUCLEOTIDE SEQUENCE [LARGE SCALE GENOMIC DNA]</scope>
</reference>
<keyword evidence="5 12" id="KW-0929">Antimicrobial</keyword>
<keyword evidence="9 12" id="KW-1015">Disulfide bond</keyword>
<keyword evidence="6 12" id="KW-0399">Innate immunity</keyword>
<dbReference type="GO" id="GO:0050829">
    <property type="term" value="P:defense response to Gram-negative bacterium"/>
    <property type="evidence" value="ECO:0007669"/>
    <property type="project" value="UniProtKB-UniRule"/>
</dbReference>
<dbReference type="PANTHER" id="PTHR10504">
    <property type="entry name" value="BACTERICIDAL PERMEABILITY-INCREASING BPI PROTEIN-RELATED"/>
    <property type="match status" value="1"/>
</dbReference>
<evidence type="ECO:0000256" key="5">
    <source>
        <dbReference type="ARBA" id="ARBA00022529"/>
    </source>
</evidence>
<evidence type="ECO:0000256" key="9">
    <source>
        <dbReference type="ARBA" id="ARBA00023157"/>
    </source>
</evidence>
<dbReference type="FunFam" id="3.15.20.10:FF:000001">
    <property type="entry name" value="Phospholipid transfer protein"/>
    <property type="match status" value="1"/>
</dbReference>
<dbReference type="GO" id="GO:0008289">
    <property type="term" value="F:lipid binding"/>
    <property type="evidence" value="ECO:0007669"/>
    <property type="project" value="InterPro"/>
</dbReference>
<reference evidence="16" key="2">
    <citation type="submission" date="2025-08" db="UniProtKB">
        <authorList>
            <consortium name="Ensembl"/>
        </authorList>
    </citation>
    <scope>IDENTIFICATION</scope>
</reference>
<dbReference type="SMART" id="SM00328">
    <property type="entry name" value="BPI1"/>
    <property type="match status" value="1"/>
</dbReference>
<proteinExistence type="inferred from homology"/>
<comment type="subcellular location">
    <subcellularLocation>
        <location evidence="1 12">Secreted</location>
    </subcellularLocation>
</comment>
<feature type="signal peptide" evidence="13">
    <location>
        <begin position="1"/>
        <end position="18"/>
    </location>
</feature>
<reference evidence="16" key="3">
    <citation type="submission" date="2025-09" db="UniProtKB">
        <authorList>
            <consortium name="Ensembl"/>
        </authorList>
    </citation>
    <scope>IDENTIFICATION</scope>
</reference>
<dbReference type="InterPro" id="IPR017942">
    <property type="entry name" value="Lipid-bd_serum_glycop_N"/>
</dbReference>
<evidence type="ECO:0000259" key="14">
    <source>
        <dbReference type="SMART" id="SM00328"/>
    </source>
</evidence>
<dbReference type="InterPro" id="IPR032942">
    <property type="entry name" value="BPI/LBP/Plunc"/>
</dbReference>
<dbReference type="Proteomes" id="UP000694580">
    <property type="component" value="Chromosome 12"/>
</dbReference>
<evidence type="ECO:0000256" key="3">
    <source>
        <dbReference type="ARBA" id="ARBA00017827"/>
    </source>
</evidence>
<evidence type="ECO:0000256" key="13">
    <source>
        <dbReference type="SAM" id="SignalP"/>
    </source>
</evidence>
<evidence type="ECO:0000256" key="10">
    <source>
        <dbReference type="ARBA" id="ARBA00023180"/>
    </source>
</evidence>
<comment type="domain">
    <text evidence="12">The N-terminal region may be exposed to the interior of the granule, whereas the C-terminal portion may be embedded in the membrane. During phagocytosis and degranulation, proteases may be released and activated and cleave BPI at the junction of the N- and C-terminal portions of the molecule, providing controlled release of the N-terminal antibacterial fragment when bacteria are ingested.</text>
</comment>
<comment type="similarity">
    <text evidence="2">Belongs to the BPI/LBP/Plunc superfamily. BPI/LBP family.</text>
</comment>
<feature type="domain" description="Lipid-binding serum glycoprotein N-terminal" evidence="14">
    <location>
        <begin position="26"/>
        <end position="279"/>
    </location>
</feature>
<comment type="subunit">
    <text evidence="11 12">Monomer. Homodimer; disulfide-linked.</text>
</comment>
<keyword evidence="8 12" id="KW-0044">Antibiotic</keyword>
<evidence type="ECO:0000256" key="1">
    <source>
        <dbReference type="ARBA" id="ARBA00004613"/>
    </source>
</evidence>
<comment type="function">
    <text evidence="12">The cytotoxic action of BPI is limited to many species of Gram-negative bacteria; this specificity may be explained by a strong affinity of the very basic N-terminal half for the negatively charged lipopolysaccharides that are unique to the Gram-negative bacterial outer envelope.</text>
</comment>
<dbReference type="GeneTree" id="ENSGT01150000286994"/>
<keyword evidence="17" id="KW-1185">Reference proteome</keyword>
<keyword evidence="7 12" id="KW-0391">Immunity</keyword>
<dbReference type="PIRSF" id="PIRSF002417">
    <property type="entry name" value="Lipid_binding_protein"/>
    <property type="match status" value="1"/>
</dbReference>
<comment type="domain">
    <text evidence="12">The N- and C-terminal barrels adopt an identical fold despite having only 13% of conserved residues.</text>
</comment>
<evidence type="ECO:0000256" key="4">
    <source>
        <dbReference type="ARBA" id="ARBA00022525"/>
    </source>
</evidence>
<keyword evidence="10 12" id="KW-0325">Glycoprotein</keyword>
<protein>
    <recommendedName>
        <fullName evidence="3 12">Bactericidal permeability-increasing protein</fullName>
        <shortName evidence="12">BPI</shortName>
    </recommendedName>
</protein>
<evidence type="ECO:0000259" key="15">
    <source>
        <dbReference type="SMART" id="SM00329"/>
    </source>
</evidence>
<dbReference type="InterPro" id="IPR017943">
    <property type="entry name" value="Bactericidal_perm-incr_a/b_dom"/>
</dbReference>
<accession>A0AAY4EN18</accession>
<dbReference type="Pfam" id="PF02886">
    <property type="entry name" value="LBP_BPI_CETP_C"/>
    <property type="match status" value="1"/>
</dbReference>
<dbReference type="Pfam" id="PF01273">
    <property type="entry name" value="LBP_BPI_CETP"/>
    <property type="match status" value="1"/>
</dbReference>
<dbReference type="AlphaFoldDB" id="A0AAY4EN18"/>
<keyword evidence="4 12" id="KW-0964">Secreted</keyword>
<sequence>MSLWRVLALLMLLPATQTTNAGVKVRITQKGLDYGRQIAIATLLEKLKTIKVPDLSGAEKVSPIGKVQYSLTGIQITALGLPKSAVGLVPGTGISLSIGQAYIRMHGNWKVQYLHIVKDSGSFDLFVNGLAITSGIGLKSDETGRPEVNIASCADSISSASVKFRGGASWLYSLFSSYIDKAIRDTLQKQVNAVLKGIIILKVRWKRKEPPFSAKTFSLPPLASNMLYIGVSEFTANSAGFTYNNAGALSLFITDDMIPPSSPIRLNTRTFGAFIPQIAKRYPRMMMKLLVKMVKAPSITFQQNITTIQASGTITAYAIQPNTTLSPLFILNVGVSFSSLVYVTGVKLSGTVSLNKMDMTLGQSYVGPFQVKSLDKIVLMVLKMVVIPKVNARLQQGFPLPSIGKMNLVNTRVQVLKDFMLIGTDVQFTG</sequence>
<dbReference type="PANTHER" id="PTHR10504:SF84">
    <property type="entry name" value="BACTERICIDAL PERMEABILITY-INCREASING PROTEIN"/>
    <property type="match status" value="1"/>
</dbReference>
<evidence type="ECO:0000256" key="11">
    <source>
        <dbReference type="ARBA" id="ARBA00025943"/>
    </source>
</evidence>
<dbReference type="Ensembl" id="ENSDCDT00010069419.1">
    <property type="protein sequence ID" value="ENSDCDP00010058714.1"/>
    <property type="gene ID" value="ENSDCDG00010032943.1"/>
</dbReference>
<dbReference type="FunFam" id="3.15.10.10:FF:000001">
    <property type="entry name" value="phospholipid transfer protein-like"/>
    <property type="match status" value="1"/>
</dbReference>
<keyword evidence="12 13" id="KW-0732">Signal</keyword>
<evidence type="ECO:0000313" key="17">
    <source>
        <dbReference type="Proteomes" id="UP000694580"/>
    </source>
</evidence>
<evidence type="ECO:0000313" key="16">
    <source>
        <dbReference type="Ensembl" id="ENSDCDP00010058714.1"/>
    </source>
</evidence>
<dbReference type="GO" id="GO:0045087">
    <property type="term" value="P:innate immune response"/>
    <property type="evidence" value="ECO:0007669"/>
    <property type="project" value="UniProtKB-UniRule"/>
</dbReference>
<organism evidence="16 17">
    <name type="scientific">Denticeps clupeoides</name>
    <name type="common">denticle herring</name>
    <dbReference type="NCBI Taxonomy" id="299321"/>
    <lineage>
        <taxon>Eukaryota</taxon>
        <taxon>Metazoa</taxon>
        <taxon>Chordata</taxon>
        <taxon>Craniata</taxon>
        <taxon>Vertebrata</taxon>
        <taxon>Euteleostomi</taxon>
        <taxon>Actinopterygii</taxon>
        <taxon>Neopterygii</taxon>
        <taxon>Teleostei</taxon>
        <taxon>Clupei</taxon>
        <taxon>Clupeiformes</taxon>
        <taxon>Denticipitoidei</taxon>
        <taxon>Denticipitidae</taxon>
        <taxon>Denticeps</taxon>
    </lineage>
</organism>